<protein>
    <submittedName>
        <fullName evidence="12">4-hydroxyphenylacetate decarboxylase activating enzyme</fullName>
    </submittedName>
</protein>
<dbReference type="SUPFAM" id="SSF54862">
    <property type="entry name" value="4Fe-4S ferredoxins"/>
    <property type="match status" value="1"/>
</dbReference>
<dbReference type="NCBIfam" id="TIGR02494">
    <property type="entry name" value="PFLE_PFLC"/>
    <property type="match status" value="1"/>
</dbReference>
<comment type="cofactor">
    <cofactor evidence="1">
        <name>[4Fe-4S] cluster</name>
        <dbReference type="ChEBI" id="CHEBI:49883"/>
    </cofactor>
</comment>
<evidence type="ECO:0000259" key="10">
    <source>
        <dbReference type="PROSITE" id="PS51379"/>
    </source>
</evidence>
<dbReference type="PANTHER" id="PTHR30352:SF4">
    <property type="entry name" value="PYRUVATE FORMATE-LYASE 2-ACTIVATING ENZYME"/>
    <property type="match status" value="1"/>
</dbReference>
<evidence type="ECO:0000256" key="8">
    <source>
        <dbReference type="ARBA" id="ARBA00023014"/>
    </source>
</evidence>
<evidence type="ECO:0000256" key="1">
    <source>
        <dbReference type="ARBA" id="ARBA00001966"/>
    </source>
</evidence>
<gene>
    <name evidence="12" type="primary">hpdA</name>
    <name evidence="12" type="ORF">GCM10010913_00950</name>
</gene>
<evidence type="ECO:0000259" key="11">
    <source>
        <dbReference type="PROSITE" id="PS51918"/>
    </source>
</evidence>
<dbReference type="PIRSF" id="PIRSF000371">
    <property type="entry name" value="PFL_act_enz"/>
    <property type="match status" value="1"/>
</dbReference>
<organism evidence="12 13">
    <name type="scientific">Paenibacillus aceti</name>
    <dbReference type="NCBI Taxonomy" id="1820010"/>
    <lineage>
        <taxon>Bacteria</taxon>
        <taxon>Bacillati</taxon>
        <taxon>Bacillota</taxon>
        <taxon>Bacilli</taxon>
        <taxon>Bacillales</taxon>
        <taxon>Paenibacillaceae</taxon>
        <taxon>Paenibacillus</taxon>
    </lineage>
</organism>
<name>A0ABQ1VN59_9BACL</name>
<feature type="domain" description="4Fe-4S ferredoxin-type" evidence="10">
    <location>
        <begin position="61"/>
        <end position="94"/>
    </location>
</feature>
<dbReference type="SFLD" id="SFLDS00029">
    <property type="entry name" value="Radical_SAM"/>
    <property type="match status" value="1"/>
</dbReference>
<evidence type="ECO:0000256" key="6">
    <source>
        <dbReference type="ARBA" id="ARBA00023002"/>
    </source>
</evidence>
<feature type="domain" description="Radical SAM core" evidence="11">
    <location>
        <begin position="30"/>
        <end position="324"/>
    </location>
</feature>
<comment type="caution">
    <text evidence="12">The sequence shown here is derived from an EMBL/GenBank/DDBJ whole genome shotgun (WGS) entry which is preliminary data.</text>
</comment>
<keyword evidence="4" id="KW-0949">S-adenosyl-L-methionine</keyword>
<dbReference type="InterPro" id="IPR012839">
    <property type="entry name" value="Organic_radical_activase"/>
</dbReference>
<dbReference type="InterPro" id="IPR040074">
    <property type="entry name" value="BssD/PflA/YjjW"/>
</dbReference>
<comment type="similarity">
    <text evidence="2">Belongs to the organic radical-activating enzymes family.</text>
</comment>
<dbReference type="PANTHER" id="PTHR30352">
    <property type="entry name" value="PYRUVATE FORMATE-LYASE-ACTIVATING ENZYME"/>
    <property type="match status" value="1"/>
</dbReference>
<evidence type="ECO:0000256" key="2">
    <source>
        <dbReference type="ARBA" id="ARBA00009777"/>
    </source>
</evidence>
<dbReference type="InterPro" id="IPR034457">
    <property type="entry name" value="Organic_radical-activating"/>
</dbReference>
<proteinExistence type="inferred from homology"/>
<keyword evidence="5" id="KW-0479">Metal-binding</keyword>
<dbReference type="SUPFAM" id="SSF102114">
    <property type="entry name" value="Radical SAM enzymes"/>
    <property type="match status" value="1"/>
</dbReference>
<keyword evidence="8" id="KW-0411">Iron-sulfur</keyword>
<dbReference type="Gene3D" id="3.80.30.10">
    <property type="entry name" value="pyruvate-formate lyase- activating enzyme"/>
    <property type="match status" value="1"/>
</dbReference>
<dbReference type="Pfam" id="PF04055">
    <property type="entry name" value="Radical_SAM"/>
    <property type="match status" value="1"/>
</dbReference>
<keyword evidence="6" id="KW-0560">Oxidoreductase</keyword>
<dbReference type="EMBL" id="BMIW01000001">
    <property type="protein sequence ID" value="GGF83254.1"/>
    <property type="molecule type" value="Genomic_DNA"/>
</dbReference>
<dbReference type="InterPro" id="IPR001989">
    <property type="entry name" value="Radical_activat_CS"/>
</dbReference>
<evidence type="ECO:0000256" key="9">
    <source>
        <dbReference type="ARBA" id="ARBA00047365"/>
    </source>
</evidence>
<evidence type="ECO:0000313" key="13">
    <source>
        <dbReference type="Proteomes" id="UP000608420"/>
    </source>
</evidence>
<dbReference type="NCBIfam" id="NF033717">
    <property type="entry name" value="HPDL_rSAM_activ"/>
    <property type="match status" value="1"/>
</dbReference>
<evidence type="ECO:0000313" key="12">
    <source>
        <dbReference type="EMBL" id="GGF83254.1"/>
    </source>
</evidence>
<dbReference type="Gene3D" id="3.20.20.70">
    <property type="entry name" value="Aldolase class I"/>
    <property type="match status" value="1"/>
</dbReference>
<dbReference type="InterPro" id="IPR058240">
    <property type="entry name" value="rSAM_sf"/>
</dbReference>
<dbReference type="SFLD" id="SFLDG01118">
    <property type="entry name" value="activating_enzymes__group_2"/>
    <property type="match status" value="1"/>
</dbReference>
<keyword evidence="13" id="KW-1185">Reference proteome</keyword>
<dbReference type="PROSITE" id="PS51379">
    <property type="entry name" value="4FE4S_FER_2"/>
    <property type="match status" value="2"/>
</dbReference>
<keyword evidence="3" id="KW-0004">4Fe-4S</keyword>
<dbReference type="Proteomes" id="UP000608420">
    <property type="component" value="Unassembled WGS sequence"/>
</dbReference>
<dbReference type="InterPro" id="IPR013785">
    <property type="entry name" value="Aldolase_TIM"/>
</dbReference>
<reference evidence="13" key="1">
    <citation type="journal article" date="2019" name="Int. J. Syst. Evol. Microbiol.">
        <title>The Global Catalogue of Microorganisms (GCM) 10K type strain sequencing project: providing services to taxonomists for standard genome sequencing and annotation.</title>
        <authorList>
            <consortium name="The Broad Institute Genomics Platform"/>
            <consortium name="The Broad Institute Genome Sequencing Center for Infectious Disease"/>
            <person name="Wu L."/>
            <person name="Ma J."/>
        </authorList>
    </citation>
    <scope>NUCLEOTIDE SEQUENCE [LARGE SCALE GENOMIC DNA]</scope>
    <source>
        <strain evidence="13">CGMCC 1.15420</strain>
    </source>
</reference>
<accession>A0ABQ1VN59</accession>
<dbReference type="InterPro" id="IPR007197">
    <property type="entry name" value="rSAM"/>
</dbReference>
<dbReference type="SFLD" id="SFLDG01066">
    <property type="entry name" value="organic_radical-activating_enz"/>
    <property type="match status" value="1"/>
</dbReference>
<dbReference type="PROSITE" id="PS01087">
    <property type="entry name" value="RADICAL_ACTIVATING"/>
    <property type="match status" value="1"/>
</dbReference>
<comment type="catalytic activity">
    <reaction evidence="9">
        <text>glycyl-[protein] + reduced [flavodoxin] + S-adenosyl-L-methionine = glycin-2-yl radical-[protein] + semiquinone [flavodoxin] + 5'-deoxyadenosine + L-methionine + H(+)</text>
        <dbReference type="Rhea" id="RHEA:61976"/>
        <dbReference type="Rhea" id="RHEA-COMP:10622"/>
        <dbReference type="Rhea" id="RHEA-COMP:14480"/>
        <dbReference type="Rhea" id="RHEA-COMP:15993"/>
        <dbReference type="Rhea" id="RHEA-COMP:15994"/>
        <dbReference type="ChEBI" id="CHEBI:15378"/>
        <dbReference type="ChEBI" id="CHEBI:17319"/>
        <dbReference type="ChEBI" id="CHEBI:29947"/>
        <dbReference type="ChEBI" id="CHEBI:32722"/>
        <dbReference type="ChEBI" id="CHEBI:57618"/>
        <dbReference type="ChEBI" id="CHEBI:57844"/>
        <dbReference type="ChEBI" id="CHEBI:59789"/>
        <dbReference type="ChEBI" id="CHEBI:140311"/>
    </reaction>
</comment>
<dbReference type="Pfam" id="PF13353">
    <property type="entry name" value="Fer4_12"/>
    <property type="match status" value="1"/>
</dbReference>
<dbReference type="PROSITE" id="PS51918">
    <property type="entry name" value="RADICAL_SAM"/>
    <property type="match status" value="1"/>
</dbReference>
<evidence type="ECO:0000256" key="5">
    <source>
        <dbReference type="ARBA" id="ARBA00022723"/>
    </source>
</evidence>
<feature type="domain" description="4Fe-4S ferredoxin-type" evidence="10">
    <location>
        <begin position="95"/>
        <end position="126"/>
    </location>
</feature>
<dbReference type="InterPro" id="IPR017896">
    <property type="entry name" value="4Fe4S_Fe-S-bd"/>
</dbReference>
<dbReference type="RefSeq" id="WP_229716774.1">
    <property type="nucleotide sequence ID" value="NZ_BMIW01000001.1"/>
</dbReference>
<sequence length="327" mass="37316">MSRMNLSMPIGAERQQAKGIVFDVQAYSVHDGPGCRTLFFLSGCPLKCTWCANPEGWKVRQRLMYAEQKCKYEAFNCERCIERCPRNAIHINNQNKVVINRDICSGCNTYECAEACRDEAIRVSGKEFTLDDFIHIVSRDRQFWSGNGGVTFTGGEPMVQKDFLLAALKYCKEAYIHTAIETCGCVPSETFRTIIPYIDFMFMDLKNMDNEKHIEETGMSNKQVLDNITIAAGPEFKGRLIIRKPVIPGFNHNMKDMIKTADFMASLNLKEINLLPFHRMGDSKWTQLGVVYPFTELESMDPTELIPYISVFEERGIHCYIGSNTPF</sequence>
<evidence type="ECO:0000256" key="7">
    <source>
        <dbReference type="ARBA" id="ARBA00023004"/>
    </source>
</evidence>
<evidence type="ECO:0000256" key="4">
    <source>
        <dbReference type="ARBA" id="ARBA00022691"/>
    </source>
</evidence>
<keyword evidence="7" id="KW-0408">Iron</keyword>
<evidence type="ECO:0000256" key="3">
    <source>
        <dbReference type="ARBA" id="ARBA00022485"/>
    </source>
</evidence>